<keyword evidence="1" id="KW-0430">Lectin</keyword>
<evidence type="ECO:0000313" key="2">
    <source>
        <dbReference type="Proteomes" id="UP000295807"/>
    </source>
</evidence>
<dbReference type="InterPro" id="IPR013320">
    <property type="entry name" value="ConA-like_dom_sf"/>
</dbReference>
<dbReference type="AlphaFoldDB" id="A0A4R3KN46"/>
<dbReference type="PROSITE" id="PS51257">
    <property type="entry name" value="PROKAR_LIPOPROTEIN"/>
    <property type="match status" value="1"/>
</dbReference>
<dbReference type="GO" id="GO:0030246">
    <property type="term" value="F:carbohydrate binding"/>
    <property type="evidence" value="ECO:0007669"/>
    <property type="project" value="UniProtKB-KW"/>
</dbReference>
<comment type="caution">
    <text evidence="1">The sequence shown here is derived from an EMBL/GenBank/DDBJ whole genome shotgun (WGS) entry which is preliminary data.</text>
</comment>
<dbReference type="GO" id="GO:0005975">
    <property type="term" value="P:carbohydrate metabolic process"/>
    <property type="evidence" value="ECO:0007669"/>
    <property type="project" value="UniProtKB-ARBA"/>
</dbReference>
<dbReference type="OrthoDB" id="9814380at2"/>
<dbReference type="Gene3D" id="2.60.120.200">
    <property type="match status" value="1"/>
</dbReference>
<dbReference type="SUPFAM" id="SSF49899">
    <property type="entry name" value="Concanavalin A-like lectins/glucanases"/>
    <property type="match status" value="1"/>
</dbReference>
<dbReference type="GO" id="GO:0004553">
    <property type="term" value="F:hydrolase activity, hydrolyzing O-glycosyl compounds"/>
    <property type="evidence" value="ECO:0007669"/>
    <property type="project" value="UniProtKB-ARBA"/>
</dbReference>
<gene>
    <name evidence="1" type="ORF">EDD80_11047</name>
</gene>
<dbReference type="Pfam" id="PF13385">
    <property type="entry name" value="Laminin_G_3"/>
    <property type="match status" value="1"/>
</dbReference>
<proteinExistence type="predicted"/>
<evidence type="ECO:0000313" key="1">
    <source>
        <dbReference type="EMBL" id="TCS85849.1"/>
    </source>
</evidence>
<protein>
    <submittedName>
        <fullName evidence="1">Concanavalin A-like lectin/glucanase superfamily protein</fullName>
    </submittedName>
</protein>
<name>A0A4R3KN46_9SPHI</name>
<reference evidence="1 2" key="1">
    <citation type="submission" date="2019-03" db="EMBL/GenBank/DDBJ databases">
        <title>Genomic Encyclopedia of Type Strains, Phase IV (KMG-IV): sequencing the most valuable type-strain genomes for metagenomic binning, comparative biology and taxonomic classification.</title>
        <authorList>
            <person name="Goeker M."/>
        </authorList>
    </citation>
    <scope>NUCLEOTIDE SEQUENCE [LARGE SCALE GENOMIC DNA]</scope>
    <source>
        <strain evidence="1 2">DSM 21100</strain>
    </source>
</reference>
<sequence>MGKYMLKTAAIILMAGLGGLGFTSCQKMERPELVLIPDDTARLNGPLQLYLGFEDSPLDSIHFDEGTATGISYVEGVHGKAYQGSATGQIQFASAGKLAEMSSFTVAFWLNTEKHEGGAQCIFMLPNTEDFWGNMFATIEGNGNPDDNSMQLKFNFGPWVDFSGSNGMERLPDMYGKWRHLAFTYDENTSVFSAYLDGQAIPLPAAVANPEANGEPLGPLAFQNVSKFVIGAYQQHIGIQNDPEAWMLRYTGMLDQFRVYTKALTAEEVNTLFASKK</sequence>
<dbReference type="Proteomes" id="UP000295807">
    <property type="component" value="Unassembled WGS sequence"/>
</dbReference>
<accession>A0A4R3KN46</accession>
<keyword evidence="2" id="KW-1185">Reference proteome</keyword>
<dbReference type="EMBL" id="SMAD01000010">
    <property type="protein sequence ID" value="TCS85849.1"/>
    <property type="molecule type" value="Genomic_DNA"/>
</dbReference>
<organism evidence="1 2">
    <name type="scientific">Anseongella ginsenosidimutans</name>
    <dbReference type="NCBI Taxonomy" id="496056"/>
    <lineage>
        <taxon>Bacteria</taxon>
        <taxon>Pseudomonadati</taxon>
        <taxon>Bacteroidota</taxon>
        <taxon>Sphingobacteriia</taxon>
        <taxon>Sphingobacteriales</taxon>
        <taxon>Sphingobacteriaceae</taxon>
        <taxon>Anseongella</taxon>
    </lineage>
</organism>